<protein>
    <submittedName>
        <fullName evidence="2">Uncharacterized protein</fullName>
    </submittedName>
</protein>
<accession>A0AAV8UIW2</accession>
<feature type="chain" id="PRO_5043821332" evidence="1">
    <location>
        <begin position="21"/>
        <end position="579"/>
    </location>
</feature>
<organism evidence="2 3">
    <name type="scientific">Rhodosorus marinus</name>
    <dbReference type="NCBI Taxonomy" id="101924"/>
    <lineage>
        <taxon>Eukaryota</taxon>
        <taxon>Rhodophyta</taxon>
        <taxon>Stylonematophyceae</taxon>
        <taxon>Stylonematales</taxon>
        <taxon>Stylonemataceae</taxon>
        <taxon>Rhodosorus</taxon>
    </lineage>
</organism>
<gene>
    <name evidence="2" type="ORF">NDN08_007126</name>
</gene>
<keyword evidence="3" id="KW-1185">Reference proteome</keyword>
<name>A0AAV8UIW2_9RHOD</name>
<dbReference type="Proteomes" id="UP001157974">
    <property type="component" value="Unassembled WGS sequence"/>
</dbReference>
<reference evidence="2 3" key="1">
    <citation type="journal article" date="2023" name="Nat. Commun.">
        <title>Origin of minicircular mitochondrial genomes in red algae.</title>
        <authorList>
            <person name="Lee Y."/>
            <person name="Cho C.H."/>
            <person name="Lee Y.M."/>
            <person name="Park S.I."/>
            <person name="Yang J.H."/>
            <person name="West J.A."/>
            <person name="Bhattacharya D."/>
            <person name="Yoon H.S."/>
        </authorList>
    </citation>
    <scope>NUCLEOTIDE SEQUENCE [LARGE SCALE GENOMIC DNA]</scope>
    <source>
        <strain evidence="2 3">CCMP1338</strain>
        <tissue evidence="2">Whole cell</tissue>
    </source>
</reference>
<comment type="caution">
    <text evidence="2">The sequence shown here is derived from an EMBL/GenBank/DDBJ whole genome shotgun (WGS) entry which is preliminary data.</text>
</comment>
<evidence type="ECO:0000313" key="2">
    <source>
        <dbReference type="EMBL" id="KAJ8901277.1"/>
    </source>
</evidence>
<dbReference type="EMBL" id="JAMWBK010000011">
    <property type="protein sequence ID" value="KAJ8901277.1"/>
    <property type="molecule type" value="Genomic_DNA"/>
</dbReference>
<keyword evidence="1" id="KW-0732">Signal</keyword>
<sequence>MGAAWIMTMILVCGLGVVFTAPLAHMNFNDQNGSARGSSCTPKGVFSDGGSADLGCLTLEKGLQVGADAALKLLLDVVDDDTLKVYLATYLESQVSMIDSVLSSAWDPAAESAVCVGNFSGADIIAAEVNGLDYSDCTDIPLRGGDYSVIAFSLPVVPELCPSSDWGDYLKFCLVFSTCDSEPTFAVTANNNMLSCTVGNPGADEASEGFGLVMGEGLTLTLESIGAGMSFTSEFQSFNMVYTDLYDTQGLTEIEMNSIYFDYVQFGFDLEKLHLPNGISLDATIERHVDITESNKSIGQTFDAIASSDGDNDLLESVEFKILMTGSLDVTLSLGDLTFGALPNIDPFSLASFTGFSSTADFESVWGDNILAGTYILATQGDALVEVATHVATALLTGVDGALSKLGWYADFGYENLESILNEFEKSAVDNYDFAFLVNTDKLRIMAAVGLEGLVGLQMEAVYVFETKEFHFTLTVEESKFFAAALKEIDNTLTWVISEVDNLGADLGTVIGTATAGLEDAGSFIENAIDTSASAIEAAEATLAKDISNAIDDAVDTTVNAVVSGSKTVYKSLKNFLGW</sequence>
<proteinExistence type="predicted"/>
<dbReference type="AlphaFoldDB" id="A0AAV8UIW2"/>
<evidence type="ECO:0000256" key="1">
    <source>
        <dbReference type="SAM" id="SignalP"/>
    </source>
</evidence>
<evidence type="ECO:0000313" key="3">
    <source>
        <dbReference type="Proteomes" id="UP001157974"/>
    </source>
</evidence>
<feature type="signal peptide" evidence="1">
    <location>
        <begin position="1"/>
        <end position="20"/>
    </location>
</feature>